<evidence type="ECO:0000313" key="2">
    <source>
        <dbReference type="EMBL" id="TWU03676.1"/>
    </source>
</evidence>
<proteinExistence type="predicted"/>
<evidence type="ECO:0000313" key="3">
    <source>
        <dbReference type="Proteomes" id="UP000316213"/>
    </source>
</evidence>
<accession>A0A5C6AX82</accession>
<keyword evidence="3" id="KW-1185">Reference proteome</keyword>
<keyword evidence="2" id="KW-0489">Methyltransferase</keyword>
<dbReference type="GO" id="GO:0042054">
    <property type="term" value="F:histone methyltransferase activity"/>
    <property type="evidence" value="ECO:0007669"/>
    <property type="project" value="TreeGrafter"/>
</dbReference>
<dbReference type="Proteomes" id="UP000316213">
    <property type="component" value="Unassembled WGS sequence"/>
</dbReference>
<dbReference type="InterPro" id="IPR025799">
    <property type="entry name" value="Arg_MeTrfase"/>
</dbReference>
<dbReference type="GO" id="GO:0016274">
    <property type="term" value="F:protein-arginine N-methyltransferase activity"/>
    <property type="evidence" value="ECO:0007669"/>
    <property type="project" value="InterPro"/>
</dbReference>
<dbReference type="CDD" id="cd02440">
    <property type="entry name" value="AdoMet_MTases"/>
    <property type="match status" value="1"/>
</dbReference>
<reference evidence="2 3" key="1">
    <citation type="submission" date="2019-02" db="EMBL/GenBank/DDBJ databases">
        <title>Deep-cultivation of Planctomycetes and their phenomic and genomic characterization uncovers novel biology.</title>
        <authorList>
            <person name="Wiegand S."/>
            <person name="Jogler M."/>
            <person name="Boedeker C."/>
            <person name="Pinto D."/>
            <person name="Vollmers J."/>
            <person name="Rivas-Marin E."/>
            <person name="Kohn T."/>
            <person name="Peeters S.H."/>
            <person name="Heuer A."/>
            <person name="Rast P."/>
            <person name="Oberbeckmann S."/>
            <person name="Bunk B."/>
            <person name="Jeske O."/>
            <person name="Meyerdierks A."/>
            <person name="Storesund J.E."/>
            <person name="Kallscheuer N."/>
            <person name="Luecker S."/>
            <person name="Lage O.M."/>
            <person name="Pohl T."/>
            <person name="Merkel B.J."/>
            <person name="Hornburger P."/>
            <person name="Mueller R.-W."/>
            <person name="Bruemmer F."/>
            <person name="Labrenz M."/>
            <person name="Spormann A.M."/>
            <person name="Op Den Camp H."/>
            <person name="Overmann J."/>
            <person name="Amann R."/>
            <person name="Jetten M.S.M."/>
            <person name="Mascher T."/>
            <person name="Medema M.H."/>
            <person name="Devos D.P."/>
            <person name="Kaster A.-K."/>
            <person name="Ovreas L."/>
            <person name="Rohde M."/>
            <person name="Galperin M.Y."/>
            <person name="Jogler C."/>
        </authorList>
    </citation>
    <scope>NUCLEOTIDE SEQUENCE [LARGE SCALE GENOMIC DNA]</scope>
    <source>
        <strain evidence="2 3">Pla100</strain>
    </source>
</reference>
<dbReference type="Pfam" id="PF13649">
    <property type="entry name" value="Methyltransf_25"/>
    <property type="match status" value="1"/>
</dbReference>
<dbReference type="Gene3D" id="3.40.50.150">
    <property type="entry name" value="Vaccinia Virus protein VP39"/>
    <property type="match status" value="1"/>
</dbReference>
<dbReference type="AlphaFoldDB" id="A0A5C6AX82"/>
<organism evidence="2 3">
    <name type="scientific">Neorhodopirellula pilleata</name>
    <dbReference type="NCBI Taxonomy" id="2714738"/>
    <lineage>
        <taxon>Bacteria</taxon>
        <taxon>Pseudomonadati</taxon>
        <taxon>Planctomycetota</taxon>
        <taxon>Planctomycetia</taxon>
        <taxon>Pirellulales</taxon>
        <taxon>Pirellulaceae</taxon>
        <taxon>Neorhodopirellula</taxon>
    </lineage>
</organism>
<feature type="domain" description="Methyltransferase" evidence="1">
    <location>
        <begin position="38"/>
        <end position="127"/>
    </location>
</feature>
<protein>
    <submittedName>
        <fullName evidence="2">16S ribosomal RNA methyltransferase KsgA/Dim1 family protein</fullName>
    </submittedName>
</protein>
<sequence>MLGQYIPLLYHYNMLQDEDRVNAFARAIERIVRPAMNVVELGGGTGILSSLAARRGAQVICVERNPQLFNIADQLIRRNGLQDSVTVVHADATRFVPEKPVGAVICEMLHVGLLRERQASVIAAFKRNHRRRFPKSPLPIFIPEATVLMIQLVEQSFNFAGYEAPVPMFQAPRSIQPRTIELSELIPYANFGYAHTIPQCFKFDEELTTRQDGYLNAVRLLTQNVLAIDEVNEEAITWANQHLVLPLQTPLEVASGQTVRVCFNYTEGSSVETFEESLRVSSNSSPFQTSN</sequence>
<dbReference type="PANTHER" id="PTHR11006:SF53">
    <property type="entry name" value="PROTEIN ARGININE N-METHYLTRANSFERASE 3"/>
    <property type="match status" value="1"/>
</dbReference>
<dbReference type="InterPro" id="IPR041698">
    <property type="entry name" value="Methyltransf_25"/>
</dbReference>
<comment type="caution">
    <text evidence="2">The sequence shown here is derived from an EMBL/GenBank/DDBJ whole genome shotgun (WGS) entry which is preliminary data.</text>
</comment>
<dbReference type="GO" id="GO:0032259">
    <property type="term" value="P:methylation"/>
    <property type="evidence" value="ECO:0007669"/>
    <property type="project" value="UniProtKB-KW"/>
</dbReference>
<keyword evidence="2" id="KW-0808">Transferase</keyword>
<evidence type="ECO:0000259" key="1">
    <source>
        <dbReference type="Pfam" id="PF13649"/>
    </source>
</evidence>
<dbReference type="PANTHER" id="PTHR11006">
    <property type="entry name" value="PROTEIN ARGININE N-METHYLTRANSFERASE"/>
    <property type="match status" value="1"/>
</dbReference>
<dbReference type="SUPFAM" id="SSF53335">
    <property type="entry name" value="S-adenosyl-L-methionine-dependent methyltransferases"/>
    <property type="match status" value="1"/>
</dbReference>
<gene>
    <name evidence="2" type="ORF">Pla100_06060</name>
</gene>
<name>A0A5C6AX82_9BACT</name>
<dbReference type="EMBL" id="SJPM01000001">
    <property type="protein sequence ID" value="TWU03676.1"/>
    <property type="molecule type" value="Genomic_DNA"/>
</dbReference>
<dbReference type="InterPro" id="IPR029063">
    <property type="entry name" value="SAM-dependent_MTases_sf"/>
</dbReference>